<dbReference type="EMBL" id="AYKW01000034">
    <property type="protein sequence ID" value="PIL27105.1"/>
    <property type="molecule type" value="Genomic_DNA"/>
</dbReference>
<evidence type="ECO:0000313" key="2">
    <source>
        <dbReference type="EMBL" id="PIL27105.1"/>
    </source>
</evidence>
<accession>A0A2G8S031</accession>
<dbReference type="Proteomes" id="UP000230002">
    <property type="component" value="Unassembled WGS sequence"/>
</dbReference>
<name>A0A2G8S031_9APHY</name>
<feature type="compositionally biased region" description="Polar residues" evidence="1">
    <location>
        <begin position="108"/>
        <end position="132"/>
    </location>
</feature>
<proteinExistence type="predicted"/>
<sequence length="132" mass="14193">MKTPSFFQCPARIVRTVDERIPSHHGARDTPPCPLSPPLTRRSSLRASLRPASPLSRPVRLAFVTASADDLMGSPQAAGGDVPLTRTSRSPTERTSCRRPRGSHRPSRTMSHASSLAHTRTATASRSGTLTA</sequence>
<comment type="caution">
    <text evidence="2">The sequence shown here is derived from an EMBL/GenBank/DDBJ whole genome shotgun (WGS) entry which is preliminary data.</text>
</comment>
<protein>
    <submittedName>
        <fullName evidence="2">Uncharacterized protein</fullName>
    </submittedName>
</protein>
<feature type="compositionally biased region" description="Basic residues" evidence="1">
    <location>
        <begin position="97"/>
        <end position="107"/>
    </location>
</feature>
<evidence type="ECO:0000313" key="3">
    <source>
        <dbReference type="Proteomes" id="UP000230002"/>
    </source>
</evidence>
<keyword evidence="3" id="KW-1185">Reference proteome</keyword>
<organism evidence="2 3">
    <name type="scientific">Ganoderma sinense ZZ0214-1</name>
    <dbReference type="NCBI Taxonomy" id="1077348"/>
    <lineage>
        <taxon>Eukaryota</taxon>
        <taxon>Fungi</taxon>
        <taxon>Dikarya</taxon>
        <taxon>Basidiomycota</taxon>
        <taxon>Agaricomycotina</taxon>
        <taxon>Agaricomycetes</taxon>
        <taxon>Polyporales</taxon>
        <taxon>Polyporaceae</taxon>
        <taxon>Ganoderma</taxon>
    </lineage>
</organism>
<reference evidence="2 3" key="1">
    <citation type="journal article" date="2015" name="Sci. Rep.">
        <title>Chromosome-level genome map provides insights into diverse defense mechanisms in the medicinal fungus Ganoderma sinense.</title>
        <authorList>
            <person name="Zhu Y."/>
            <person name="Xu J."/>
            <person name="Sun C."/>
            <person name="Zhou S."/>
            <person name="Xu H."/>
            <person name="Nelson D.R."/>
            <person name="Qian J."/>
            <person name="Song J."/>
            <person name="Luo H."/>
            <person name="Xiang L."/>
            <person name="Li Y."/>
            <person name="Xu Z."/>
            <person name="Ji A."/>
            <person name="Wang L."/>
            <person name="Lu S."/>
            <person name="Hayward A."/>
            <person name="Sun W."/>
            <person name="Li X."/>
            <person name="Schwartz D.C."/>
            <person name="Wang Y."/>
            <person name="Chen S."/>
        </authorList>
    </citation>
    <scope>NUCLEOTIDE SEQUENCE [LARGE SCALE GENOMIC DNA]</scope>
    <source>
        <strain evidence="2 3">ZZ0214-1</strain>
    </source>
</reference>
<feature type="compositionally biased region" description="Low complexity" evidence="1">
    <location>
        <begin position="38"/>
        <end position="61"/>
    </location>
</feature>
<gene>
    <name evidence="2" type="ORF">GSI_10245</name>
</gene>
<dbReference type="AlphaFoldDB" id="A0A2G8S031"/>
<feature type="compositionally biased region" description="Basic and acidic residues" evidence="1">
    <location>
        <begin position="18"/>
        <end position="28"/>
    </location>
</feature>
<evidence type="ECO:0000256" key="1">
    <source>
        <dbReference type="SAM" id="MobiDB-lite"/>
    </source>
</evidence>
<feature type="region of interest" description="Disordered" evidence="1">
    <location>
        <begin position="18"/>
        <end position="132"/>
    </location>
</feature>